<reference evidence="2" key="1">
    <citation type="submission" date="2019-10" db="EMBL/GenBank/DDBJ databases">
        <title>Description of Paenibacillus glebae sp. nov.</title>
        <authorList>
            <person name="Carlier A."/>
            <person name="Qi S."/>
        </authorList>
    </citation>
    <scope>NUCLEOTIDE SEQUENCE</scope>
    <source>
        <strain evidence="2">LMG 31456</strain>
    </source>
</reference>
<gene>
    <name evidence="2" type="ORF">GC093_10620</name>
</gene>
<feature type="domain" description="SLH" evidence="1">
    <location>
        <begin position="1235"/>
        <end position="1309"/>
    </location>
</feature>
<sequence>MTSMKKIINYMLLVAILFSFIPVAPVKAADSGNFFILDDGKLASTSALDIENLPDSLNRESAKISNTPTIEVTGTIQKVTGTLTLTVDAISQNKNTKIWGIQPGKTAVTPVSVTNNRFKATNAQLFQGYNKLTFEAANGAKTVFYVLFDTAPIIKSMQVVSNSVKHDLNEPTTPNGTLVLQKNTAVIQGSAENANTITINGLQATKLSNGLFFSPTLILEPGLNEYKITLTNDTDSVTVSRRFYFYDKTPPFIEVKATQFKDLNGSDPTTAETQSLLGGVPTFTGQDDKISLEIEILAPYDQNIDFPSNATIHTGSTLGSNLVTIAAGSATSTVINDTYGTPEFRLLKFKTNPVPMPNGTSTSQQLDLTIDYSVVGGTPFTITGSYKFKLASGLKVINNVLFLPDFIPAVTATPPAPVTVTDATPSYPLSGSNIRSSEFYVLVEASGALDPLNETLRVNLQTVAAPALTVTAVPATDAIVGANTRNKGQLYKISGLPEGTQTLDFSLDNINPVPLTGPVSYSAKVSYAAKLYVEIQNIYENQVIEVNSSDNATNGPDLVPLEGAFIGFGGNILSGGVQMLLNNVDRTPLLTVGATNASGNNPISVVGGLKVDAAGPLYNGENVLKIIVTYRDGGSALRTYVKEIKFYILDTNIPDIRKIRPITPPASASTTRDALSLWDDSIPLPPSPELQFNNAAYTTSLENFDLFVRGSGADVIEIKDAGERIFYMTMATGLPGGTSTKYSSAEVSGDRNGFKLRLNNVAMKIGTHVYTIELTNSNGGKVSQTLTVIRQNFPYRILAPTANTGDKIIVNKNFVLFDVEADGAKEVQINGVAATPRTDTKSDRFMYTYMGLKADTDNKISITVKRDSGDLKETVNVRYVSDPAPGSMYMEAMGSKHSVFNKDLQLSFPKNTILRRVSDGKIQPQTNLLFGIGDTENGNTELVNDYNQIVGKDLDGRTNDGRSRIDINSNLGSQFSEQLGRDHFTRVSDYFWISGGIGEKGKVGDAGYKPATGGLTPYSTTGVETVYYTNYDDERKVVPTERGTLVLKYSDSVVDLAAAEVTVFYLNDEGDWKNIGGAVDAKAKTITVPFDNFGYYMVGKLKNGYNDISNHDWARDILQALLSKGYMPALYTNEFGAAEYIRRGEFAGLIVRALGLKLNYDDNETFRDIDRNSSAVTWTYEEIETAARAGIIQGYDNEIFDYDKEITRQDAAVMISRAMNLKLAMNDDKLKAKVEKAFADGDKVSIYARAAVDALSSAKVMVGSPVISAIPTKNKPLINFNPLDNMTRAEAGQIAVRLLQKYVKGSLPANLGAPNPNEAK</sequence>
<proteinExistence type="predicted"/>
<dbReference type="InterPro" id="IPR001119">
    <property type="entry name" value="SLH_dom"/>
</dbReference>
<protein>
    <recommendedName>
        <fullName evidence="1">SLH domain-containing protein</fullName>
    </recommendedName>
</protein>
<dbReference type="Proteomes" id="UP000641588">
    <property type="component" value="Unassembled WGS sequence"/>
</dbReference>
<evidence type="ECO:0000259" key="1">
    <source>
        <dbReference type="PROSITE" id="PS51272"/>
    </source>
</evidence>
<dbReference type="Pfam" id="PF00395">
    <property type="entry name" value="SLH"/>
    <property type="match status" value="2"/>
</dbReference>
<feature type="domain" description="SLH" evidence="1">
    <location>
        <begin position="1163"/>
        <end position="1229"/>
    </location>
</feature>
<accession>A0A972GN05</accession>
<evidence type="ECO:0000313" key="3">
    <source>
        <dbReference type="Proteomes" id="UP000641588"/>
    </source>
</evidence>
<dbReference type="EMBL" id="WHOD01000049">
    <property type="protein sequence ID" value="NOU93672.1"/>
    <property type="molecule type" value="Genomic_DNA"/>
</dbReference>
<keyword evidence="3" id="KW-1185">Reference proteome</keyword>
<name>A0A972GN05_9BACL</name>
<comment type="caution">
    <text evidence="2">The sequence shown here is derived from an EMBL/GenBank/DDBJ whole genome shotgun (WGS) entry which is preliminary data.</text>
</comment>
<organism evidence="2 3">
    <name type="scientific">Paenibacillus foliorum</name>
    <dbReference type="NCBI Taxonomy" id="2654974"/>
    <lineage>
        <taxon>Bacteria</taxon>
        <taxon>Bacillati</taxon>
        <taxon>Bacillota</taxon>
        <taxon>Bacilli</taxon>
        <taxon>Bacillales</taxon>
        <taxon>Paenibacillaceae</taxon>
        <taxon>Paenibacillus</taxon>
    </lineage>
</organism>
<dbReference type="PROSITE" id="PS51272">
    <property type="entry name" value="SLH"/>
    <property type="match status" value="3"/>
</dbReference>
<feature type="domain" description="SLH" evidence="1">
    <location>
        <begin position="1101"/>
        <end position="1162"/>
    </location>
</feature>
<evidence type="ECO:0000313" key="2">
    <source>
        <dbReference type="EMBL" id="NOU93672.1"/>
    </source>
</evidence>